<keyword evidence="1 2" id="KW-0808">Transferase</keyword>
<dbReference type="GO" id="GO:0016740">
    <property type="term" value="F:transferase activity"/>
    <property type="evidence" value="ECO:0007669"/>
    <property type="project" value="UniProtKB-KW"/>
</dbReference>
<organism evidence="2 3">
    <name type="scientific">Floridaenema aerugineum BLCC-F46</name>
    <dbReference type="NCBI Taxonomy" id="3153654"/>
    <lineage>
        <taxon>Bacteria</taxon>
        <taxon>Bacillati</taxon>
        <taxon>Cyanobacteriota</taxon>
        <taxon>Cyanophyceae</taxon>
        <taxon>Oscillatoriophycideae</taxon>
        <taxon>Aerosakkonematales</taxon>
        <taxon>Aerosakkonemataceae</taxon>
        <taxon>Floridanema</taxon>
        <taxon>Floridanema aerugineum</taxon>
    </lineage>
</organism>
<keyword evidence="3" id="KW-1185">Reference proteome</keyword>
<comment type="caution">
    <text evidence="2">The sequence shown here is derived from an EMBL/GenBank/DDBJ whole genome shotgun (WGS) entry which is preliminary data.</text>
</comment>
<evidence type="ECO:0000256" key="1">
    <source>
        <dbReference type="ARBA" id="ARBA00022679"/>
    </source>
</evidence>
<name>A0ABV4X6J8_9CYAN</name>
<gene>
    <name evidence="2" type="ORF">ACE1CC_13755</name>
</gene>
<accession>A0ABV4X6J8</accession>
<evidence type="ECO:0000313" key="3">
    <source>
        <dbReference type="Proteomes" id="UP001576774"/>
    </source>
</evidence>
<dbReference type="RefSeq" id="WP_413271002.1">
    <property type="nucleotide sequence ID" value="NZ_JBHFNQ010000105.1"/>
</dbReference>
<dbReference type="PANTHER" id="PTHR12788:SF10">
    <property type="entry name" value="PROTEIN-TYROSINE SULFOTRANSFERASE"/>
    <property type="match status" value="1"/>
</dbReference>
<reference evidence="2 3" key="1">
    <citation type="submission" date="2024-09" db="EMBL/GenBank/DDBJ databases">
        <title>Floridaenema gen nov. (Aerosakkonemataceae, Aerosakkonematales ord. nov., Cyanobacteria) from benthic tropical and subtropical fresh waters, with the description of four new species.</title>
        <authorList>
            <person name="Moretto J.A."/>
            <person name="Berthold D.E."/>
            <person name="Lefler F.W."/>
            <person name="Huang I.-S."/>
            <person name="Laughinghouse H. IV."/>
        </authorList>
    </citation>
    <scope>NUCLEOTIDE SEQUENCE [LARGE SCALE GENOMIC DNA]</scope>
    <source>
        <strain evidence="2 3">BLCC-F46</strain>
    </source>
</reference>
<proteinExistence type="predicted"/>
<dbReference type="InterPro" id="IPR026634">
    <property type="entry name" value="TPST-like"/>
</dbReference>
<protein>
    <submittedName>
        <fullName evidence="2">Sulfotransferase</fullName>
        <ecNumber evidence="2">2.8.2.-</ecNumber>
    </submittedName>
</protein>
<dbReference type="Gene3D" id="3.40.50.300">
    <property type="entry name" value="P-loop containing nucleotide triphosphate hydrolases"/>
    <property type="match status" value="1"/>
</dbReference>
<dbReference type="PANTHER" id="PTHR12788">
    <property type="entry name" value="PROTEIN-TYROSINE SULFOTRANSFERASE 2"/>
    <property type="match status" value="1"/>
</dbReference>
<dbReference type="Pfam" id="PF13469">
    <property type="entry name" value="Sulfotransfer_3"/>
    <property type="match status" value="1"/>
</dbReference>
<sequence length="281" mass="33146">MKHNLFQPVFLVGCSRSGTTFLQSLLAAHPQITSVKETHFYQFMIPRKNEEYIRYKFQLVSCQLKPYLKQYFEQEIKRPELLQDFPYLPIMLWQNKAFLRAMQHLTQEQGNEIFLEKTPDHIYYLSYIEKLVPNAKFIHIIRSGKDVIASLYEVTHKYPKPWGGARDIDTCIWNWLQAIQTTQKYIDRSNHIIVGYQKLVENPRSTLEKLCSFLELDFDKSMLSNYVKSAEYLTYEAGGRTVCSKIKNTISPKFFTVFDEAQQEYILNKINKINLESLKAI</sequence>
<dbReference type="InterPro" id="IPR027417">
    <property type="entry name" value="P-loop_NTPase"/>
</dbReference>
<dbReference type="EMBL" id="JBHFNQ010000105">
    <property type="protein sequence ID" value="MFB2877916.1"/>
    <property type="molecule type" value="Genomic_DNA"/>
</dbReference>
<evidence type="ECO:0000313" key="2">
    <source>
        <dbReference type="EMBL" id="MFB2877916.1"/>
    </source>
</evidence>
<dbReference type="SUPFAM" id="SSF52540">
    <property type="entry name" value="P-loop containing nucleoside triphosphate hydrolases"/>
    <property type="match status" value="1"/>
</dbReference>
<dbReference type="EC" id="2.8.2.-" evidence="2"/>
<dbReference type="Proteomes" id="UP001576774">
    <property type="component" value="Unassembled WGS sequence"/>
</dbReference>